<dbReference type="Pfam" id="PF00881">
    <property type="entry name" value="Nitroreductase"/>
    <property type="match status" value="1"/>
</dbReference>
<proteinExistence type="inferred from homology"/>
<evidence type="ECO:0000256" key="2">
    <source>
        <dbReference type="ARBA" id="ARBA00023002"/>
    </source>
</evidence>
<evidence type="ECO:0000256" key="1">
    <source>
        <dbReference type="ARBA" id="ARBA00007118"/>
    </source>
</evidence>
<evidence type="ECO:0000259" key="3">
    <source>
        <dbReference type="Pfam" id="PF00881"/>
    </source>
</evidence>
<dbReference type="GO" id="GO:0016491">
    <property type="term" value="F:oxidoreductase activity"/>
    <property type="evidence" value="ECO:0007669"/>
    <property type="project" value="UniProtKB-KW"/>
</dbReference>
<dbReference type="PANTHER" id="PTHR43673:SF10">
    <property type="entry name" value="NADH DEHYDROGENASE_NAD(P)H NITROREDUCTASE XCC3605-RELATED"/>
    <property type="match status" value="1"/>
</dbReference>
<evidence type="ECO:0000313" key="4">
    <source>
        <dbReference type="EMBL" id="CAB4555821.1"/>
    </source>
</evidence>
<dbReference type="Gene3D" id="3.40.109.10">
    <property type="entry name" value="NADH Oxidase"/>
    <property type="match status" value="1"/>
</dbReference>
<protein>
    <submittedName>
        <fullName evidence="5">Unannotated protein</fullName>
    </submittedName>
</protein>
<dbReference type="SUPFAM" id="SSF55469">
    <property type="entry name" value="FMN-dependent nitroreductase-like"/>
    <property type="match status" value="1"/>
</dbReference>
<feature type="domain" description="Nitroreductase" evidence="3">
    <location>
        <begin position="18"/>
        <end position="194"/>
    </location>
</feature>
<dbReference type="CDD" id="cd02062">
    <property type="entry name" value="Nitro_FMN_reductase"/>
    <property type="match status" value="1"/>
</dbReference>
<dbReference type="InterPro" id="IPR000415">
    <property type="entry name" value="Nitroreductase-like"/>
</dbReference>
<evidence type="ECO:0000313" key="5">
    <source>
        <dbReference type="EMBL" id="CAB4751040.1"/>
    </source>
</evidence>
<reference evidence="5" key="1">
    <citation type="submission" date="2020-05" db="EMBL/GenBank/DDBJ databases">
        <authorList>
            <person name="Chiriac C."/>
            <person name="Salcher M."/>
            <person name="Ghai R."/>
            <person name="Kavagutti S V."/>
        </authorList>
    </citation>
    <scope>NUCLEOTIDE SEQUENCE</scope>
</reference>
<gene>
    <name evidence="4" type="ORF">UFOPK1358_01909</name>
    <name evidence="5" type="ORF">UFOPK2766_01660</name>
    <name evidence="6" type="ORF">UFOPK3519_02077</name>
</gene>
<dbReference type="EMBL" id="CAEZYU010000084">
    <property type="protein sequence ID" value="CAB4751040.1"/>
    <property type="molecule type" value="Genomic_DNA"/>
</dbReference>
<evidence type="ECO:0000313" key="6">
    <source>
        <dbReference type="EMBL" id="CAB4923840.1"/>
    </source>
</evidence>
<dbReference type="EMBL" id="CAEZSF010000265">
    <property type="protein sequence ID" value="CAB4555821.1"/>
    <property type="molecule type" value="Genomic_DNA"/>
</dbReference>
<keyword evidence="2" id="KW-0560">Oxidoreductase</keyword>
<dbReference type="InterPro" id="IPR029479">
    <property type="entry name" value="Nitroreductase"/>
</dbReference>
<accession>A0A6J6TTX3</accession>
<dbReference type="PANTHER" id="PTHR43673">
    <property type="entry name" value="NAD(P)H NITROREDUCTASE YDGI-RELATED"/>
    <property type="match status" value="1"/>
</dbReference>
<dbReference type="AlphaFoldDB" id="A0A6J6TTX3"/>
<organism evidence="5">
    <name type="scientific">freshwater metagenome</name>
    <dbReference type="NCBI Taxonomy" id="449393"/>
    <lineage>
        <taxon>unclassified sequences</taxon>
        <taxon>metagenomes</taxon>
        <taxon>ecological metagenomes</taxon>
    </lineage>
</organism>
<name>A0A6J6TTX3_9ZZZZ</name>
<comment type="similarity">
    <text evidence="1">Belongs to the nitroreductase family.</text>
</comment>
<dbReference type="EMBL" id="CAFBMG010000281">
    <property type="protein sequence ID" value="CAB4923840.1"/>
    <property type="molecule type" value="Genomic_DNA"/>
</dbReference>
<sequence length="220" mass="24231">MNENPLLNMSPDELLSTTRSVRKRLDFSRPVEPELLNECLELAAQAPTGSNAQGWHFIVVTDPDKRAALGEMYRKGFEIFYGNRAAAEANLPADDPAYVATTKRVIDSAEYLAEHMGEVPVMLIPCIDVRTDGLNAAIQASIWGSLLPAVWSFMLAARSRGLGTCWTTLHLVHEAEAAELLGIPDNIMQGALIPVAHTLGLDFKAGARRDMERIIHHDSW</sequence>